<dbReference type="PANTHER" id="PTHR35038">
    <property type="entry name" value="DISSIMILATORY SULFITE REDUCTASE SIRA"/>
    <property type="match status" value="1"/>
</dbReference>
<keyword evidence="5" id="KW-1185">Reference proteome</keyword>
<feature type="domain" description="Cytochrome c-552/4" evidence="3">
    <location>
        <begin position="66"/>
        <end position="99"/>
    </location>
</feature>
<comment type="caution">
    <text evidence="4">The sequence shown here is derived from an EMBL/GenBank/DDBJ whole genome shotgun (WGS) entry which is preliminary data.</text>
</comment>
<dbReference type="PANTHER" id="PTHR35038:SF8">
    <property type="entry name" value="C-TYPE POLYHEME CYTOCHROME OMCC"/>
    <property type="match status" value="1"/>
</dbReference>
<evidence type="ECO:0000256" key="2">
    <source>
        <dbReference type="SAM" id="MobiDB-lite"/>
    </source>
</evidence>
<accession>A0ABP9W3N1</accession>
<sequence length="406" mass="44496">MVLDALRTATVTSDPMSAEAVSAKDRSMHHAVEDSQRLVASLPPATQQAVAGWNQLISANFAGDQACAKCHEKEYEAHLRSGHSRTLTRIDESTLASKLAETRHYQDPRRDQIFEFSQNEGSLWVRDVANASGVAIPVTWLLGSGTHAQTPIAVDESTQSGVELRWSYFANRDQLGLTPDHERFDDFAAGTIECFGRPMDAADMRACLGCHSTLTPPPSLPLINSLVVANVGCERCHGPRKKHVALAHLGHAEEAKPMLRYETAEAYMDACSTCHRDESSVKPDATPNELVRFQPYGIKRSRCYLESPDKMTCSTCHDPHDTVSHNRAVSIDQCKQCHGNASSSECSHQPTGDCIDCHMPAVEWTSGIAFHDHWIRIPDEIPGETPSVDSAGNLTASDMLHSDGEE</sequence>
<evidence type="ECO:0000313" key="4">
    <source>
        <dbReference type="EMBL" id="GAA5511143.1"/>
    </source>
</evidence>
<dbReference type="Proteomes" id="UP001416858">
    <property type="component" value="Unassembled WGS sequence"/>
</dbReference>
<evidence type="ECO:0000313" key="5">
    <source>
        <dbReference type="Proteomes" id="UP001416858"/>
    </source>
</evidence>
<gene>
    <name evidence="4" type="ORF">Rcae01_06656</name>
</gene>
<name>A0ABP9W3N1_9BACT</name>
<proteinExistence type="predicted"/>
<keyword evidence="1" id="KW-0732">Signal</keyword>
<dbReference type="Pfam" id="PF13435">
    <property type="entry name" value="Cytochrome_C554"/>
    <property type="match status" value="2"/>
</dbReference>
<reference evidence="4 5" key="1">
    <citation type="submission" date="2024-02" db="EMBL/GenBank/DDBJ databases">
        <title>Rhodopirellula caenicola NBRC 110016.</title>
        <authorList>
            <person name="Ichikawa N."/>
            <person name="Katano-Makiyama Y."/>
            <person name="Hidaka K."/>
        </authorList>
    </citation>
    <scope>NUCLEOTIDE SEQUENCE [LARGE SCALE GENOMIC DNA]</scope>
    <source>
        <strain evidence="4 5">NBRC 110016</strain>
    </source>
</reference>
<evidence type="ECO:0000256" key="1">
    <source>
        <dbReference type="ARBA" id="ARBA00022729"/>
    </source>
</evidence>
<feature type="compositionally biased region" description="Polar residues" evidence="2">
    <location>
        <begin position="387"/>
        <end position="396"/>
    </location>
</feature>
<feature type="domain" description="Cytochrome c-552/4" evidence="3">
    <location>
        <begin position="202"/>
        <end position="238"/>
    </location>
</feature>
<dbReference type="InterPro" id="IPR051829">
    <property type="entry name" value="Multiheme_Cytochr_ET"/>
</dbReference>
<dbReference type="InterPro" id="IPR036280">
    <property type="entry name" value="Multihaem_cyt_sf"/>
</dbReference>
<dbReference type="Gene3D" id="1.10.1130.10">
    <property type="entry name" value="Flavocytochrome C3, Chain A"/>
    <property type="match status" value="1"/>
</dbReference>
<dbReference type="EMBL" id="BAABRO010000037">
    <property type="protein sequence ID" value="GAA5511143.1"/>
    <property type="molecule type" value="Genomic_DNA"/>
</dbReference>
<protein>
    <recommendedName>
        <fullName evidence="3">Cytochrome c-552/4 domain-containing protein</fullName>
    </recommendedName>
</protein>
<feature type="region of interest" description="Disordered" evidence="2">
    <location>
        <begin position="381"/>
        <end position="406"/>
    </location>
</feature>
<organism evidence="4 5">
    <name type="scientific">Novipirellula caenicola</name>
    <dbReference type="NCBI Taxonomy" id="1536901"/>
    <lineage>
        <taxon>Bacteria</taxon>
        <taxon>Pseudomonadati</taxon>
        <taxon>Planctomycetota</taxon>
        <taxon>Planctomycetia</taxon>
        <taxon>Pirellulales</taxon>
        <taxon>Pirellulaceae</taxon>
        <taxon>Novipirellula</taxon>
    </lineage>
</organism>
<dbReference type="InterPro" id="IPR023155">
    <property type="entry name" value="Cyt_c-552/4"/>
</dbReference>
<dbReference type="SUPFAM" id="SSF48695">
    <property type="entry name" value="Multiheme cytochromes"/>
    <property type="match status" value="1"/>
</dbReference>
<evidence type="ECO:0000259" key="3">
    <source>
        <dbReference type="Pfam" id="PF13435"/>
    </source>
</evidence>